<dbReference type="Proteomes" id="UP000273143">
    <property type="component" value="Chromosome"/>
</dbReference>
<sequence length="136" mass="15186">MKVILKREESKDYGTFGTITLPDGKQFDTLELPDKDNKRQISCIPEGIYKCKIINSPKFGQVFGILNVPNRANILIHAGNYGGDVEKGYRSDILGCILLGKGRGKLYDQPVVVSSRVALKEFMAVLNHEPFELEIT</sequence>
<organism evidence="2 3">
    <name type="scientific">Entomomonas moraniae</name>
    <dbReference type="NCBI Taxonomy" id="2213226"/>
    <lineage>
        <taxon>Bacteria</taxon>
        <taxon>Pseudomonadati</taxon>
        <taxon>Pseudomonadota</taxon>
        <taxon>Gammaproteobacteria</taxon>
        <taxon>Pseudomonadales</taxon>
        <taxon>Pseudomonadaceae</taxon>
        <taxon>Entomomonas</taxon>
    </lineage>
</organism>
<accession>A0A3Q9JIT7</accession>
<dbReference type="KEGG" id="emo:DM558_06705"/>
<dbReference type="EMBL" id="CP029822">
    <property type="protein sequence ID" value="AZS50482.1"/>
    <property type="molecule type" value="Genomic_DNA"/>
</dbReference>
<keyword evidence="3" id="KW-1185">Reference proteome</keyword>
<proteinExistence type="predicted"/>
<reference evidence="3" key="1">
    <citation type="submission" date="2018-06" db="EMBL/GenBank/DDBJ databases">
        <title>Complete genome of Pseudomonas insecticola strain QZS01.</title>
        <authorList>
            <person name="Wang J."/>
            <person name="Su Q."/>
        </authorList>
    </citation>
    <scope>NUCLEOTIDE SEQUENCE [LARGE SCALE GENOMIC DNA]</scope>
    <source>
        <strain evidence="3">QZS01</strain>
    </source>
</reference>
<dbReference type="Pfam" id="PF18925">
    <property type="entry name" value="DUF5675"/>
    <property type="match status" value="1"/>
</dbReference>
<dbReference type="InterPro" id="IPR043732">
    <property type="entry name" value="DUF5675"/>
</dbReference>
<evidence type="ECO:0000313" key="3">
    <source>
        <dbReference type="Proteomes" id="UP000273143"/>
    </source>
</evidence>
<feature type="domain" description="DUF5675" evidence="1">
    <location>
        <begin position="5"/>
        <end position="126"/>
    </location>
</feature>
<name>A0A3Q9JIT7_9GAMM</name>
<dbReference type="RefSeq" id="WP_127162867.1">
    <property type="nucleotide sequence ID" value="NZ_CP029822.1"/>
</dbReference>
<dbReference type="AlphaFoldDB" id="A0A3Q9JIT7"/>
<evidence type="ECO:0000259" key="1">
    <source>
        <dbReference type="Pfam" id="PF18925"/>
    </source>
</evidence>
<protein>
    <recommendedName>
        <fullName evidence="1">DUF5675 domain-containing protein</fullName>
    </recommendedName>
</protein>
<gene>
    <name evidence="2" type="ORF">DM558_06705</name>
</gene>
<evidence type="ECO:0000313" key="2">
    <source>
        <dbReference type="EMBL" id="AZS50482.1"/>
    </source>
</evidence>